<dbReference type="PANTHER" id="PTHR22550:SF5">
    <property type="entry name" value="LEUCINE ZIPPER PROTEIN 4"/>
    <property type="match status" value="1"/>
</dbReference>
<proteinExistence type="inferred from homology"/>
<protein>
    <submittedName>
        <fullName evidence="4">Spore germination protein B1</fullName>
    </submittedName>
</protein>
<dbReference type="Pfam" id="PF03323">
    <property type="entry name" value="GerA"/>
    <property type="match status" value="1"/>
</dbReference>
<evidence type="ECO:0000256" key="3">
    <source>
        <dbReference type="SAM" id="Phobius"/>
    </source>
</evidence>
<reference evidence="4 5" key="1">
    <citation type="submission" date="2016-02" db="EMBL/GenBank/DDBJ databases">
        <title>Genome sequence of Tissierella creatinophila DSM 6911.</title>
        <authorList>
            <person name="Poehlein A."/>
            <person name="Daniel R."/>
        </authorList>
    </citation>
    <scope>NUCLEOTIDE SEQUENCE [LARGE SCALE GENOMIC DNA]</scope>
    <source>
        <strain evidence="4 5">DSM 6911</strain>
    </source>
</reference>
<comment type="caution">
    <text evidence="4">The sequence shown here is derived from an EMBL/GenBank/DDBJ whole genome shotgun (WGS) entry which is preliminary data.</text>
</comment>
<dbReference type="OrthoDB" id="9772630at2"/>
<feature type="transmembrane region" description="Helical" evidence="3">
    <location>
        <begin position="276"/>
        <end position="298"/>
    </location>
</feature>
<sequence length="478" mass="53717">MISEDIIINKINIKELFNNTSDLVLYEFKTVSEISILIGYIDGMIDTDILNSDLIKPLKESKKIGQSIISEVYISKYKEIKDLKQAIRPISTGGVIVFIDGIDSSYTFNIGQWSKRSIDIAQNETSIRGPQEAFIEDIGVNKTLIRRKVKSNNLVFEDYTLGNVTNTDISLVYIKTIVKMEVLEELKSRLQRIKTDKIIDSGNIEQYIDDDISRIFASLSYTERPDILVGKMSEGHIGVLCDGSPNVLTLPKLFIENFHTSEDQYIRPQYATFLRIIRLIAFVISFTFPSVYLSLILFHQEMIPTDLLISIATQREGVPLSSPFEVIMMILFFELLKESAIRLPKSIGQAVTLVGGLVIGQAAIDARIVTATLVIAVAVSGMAEFVVPKLREMITIYRILLVLIASVSGLYGVSLGLVMIGVQLTSMKSFGIPYMWPIAPFDRQGMKDNILKFPMPSLNKRPNVLTPKKSRKRDEDIE</sequence>
<dbReference type="GO" id="GO:0009847">
    <property type="term" value="P:spore germination"/>
    <property type="evidence" value="ECO:0007669"/>
    <property type="project" value="InterPro"/>
</dbReference>
<name>A0A1U7M8L3_TISCR</name>
<dbReference type="PANTHER" id="PTHR22550">
    <property type="entry name" value="SPORE GERMINATION PROTEIN"/>
    <property type="match status" value="1"/>
</dbReference>
<dbReference type="GO" id="GO:0016020">
    <property type="term" value="C:membrane"/>
    <property type="evidence" value="ECO:0007669"/>
    <property type="project" value="InterPro"/>
</dbReference>
<evidence type="ECO:0000313" key="5">
    <source>
        <dbReference type="Proteomes" id="UP000186112"/>
    </source>
</evidence>
<feature type="transmembrane region" description="Helical" evidence="3">
    <location>
        <begin position="370"/>
        <end position="387"/>
    </location>
</feature>
<accession>A0A1U7M8L3</accession>
<evidence type="ECO:0000256" key="2">
    <source>
        <dbReference type="ARBA" id="ARBA00023136"/>
    </source>
</evidence>
<keyword evidence="3" id="KW-0812">Transmembrane</keyword>
<comment type="similarity">
    <text evidence="1">Belongs to the GerABKA family.</text>
</comment>
<dbReference type="Proteomes" id="UP000186112">
    <property type="component" value="Unassembled WGS sequence"/>
</dbReference>
<dbReference type="RefSeq" id="WP_075724500.1">
    <property type="nucleotide sequence ID" value="NZ_LTDM01000004.1"/>
</dbReference>
<keyword evidence="5" id="KW-1185">Reference proteome</keyword>
<dbReference type="EMBL" id="LTDM01000004">
    <property type="protein sequence ID" value="OLS03652.1"/>
    <property type="molecule type" value="Genomic_DNA"/>
</dbReference>
<evidence type="ECO:0000313" key="4">
    <source>
        <dbReference type="EMBL" id="OLS03652.1"/>
    </source>
</evidence>
<dbReference type="InterPro" id="IPR050768">
    <property type="entry name" value="UPF0353/GerABKA_families"/>
</dbReference>
<dbReference type="PIRSF" id="PIRSF005690">
    <property type="entry name" value="GerBA"/>
    <property type="match status" value="1"/>
</dbReference>
<feature type="transmembrane region" description="Helical" evidence="3">
    <location>
        <begin position="399"/>
        <end position="422"/>
    </location>
</feature>
<gene>
    <name evidence="4" type="primary">gerBA_2</name>
    <name evidence="4" type="ORF">TICRE_03480</name>
</gene>
<dbReference type="InterPro" id="IPR004995">
    <property type="entry name" value="Spore_Ger"/>
</dbReference>
<keyword evidence="2 3" id="KW-0472">Membrane</keyword>
<keyword evidence="3" id="KW-1133">Transmembrane helix</keyword>
<evidence type="ECO:0000256" key="1">
    <source>
        <dbReference type="ARBA" id="ARBA00005278"/>
    </source>
</evidence>
<dbReference type="AlphaFoldDB" id="A0A1U7M8L3"/>
<feature type="transmembrane region" description="Helical" evidence="3">
    <location>
        <begin position="347"/>
        <end position="364"/>
    </location>
</feature>
<organism evidence="4 5">
    <name type="scientific">Tissierella creatinophila DSM 6911</name>
    <dbReference type="NCBI Taxonomy" id="1123403"/>
    <lineage>
        <taxon>Bacteria</taxon>
        <taxon>Bacillati</taxon>
        <taxon>Bacillota</taxon>
        <taxon>Tissierellia</taxon>
        <taxon>Tissierellales</taxon>
        <taxon>Tissierellaceae</taxon>
        <taxon>Tissierella</taxon>
    </lineage>
</organism>